<feature type="non-terminal residue" evidence="1">
    <location>
        <position position="1"/>
    </location>
</feature>
<feature type="non-terminal residue" evidence="1">
    <location>
        <position position="44"/>
    </location>
</feature>
<evidence type="ECO:0000313" key="1">
    <source>
        <dbReference type="EMBL" id="GFH33004.1"/>
    </source>
</evidence>
<comment type="caution">
    <text evidence="1">The sequence shown here is derived from an EMBL/GenBank/DDBJ whole genome shotgun (WGS) entry which is preliminary data.</text>
</comment>
<proteinExistence type="predicted"/>
<protein>
    <submittedName>
        <fullName evidence="1">Uncharacterized protein</fullName>
    </submittedName>
</protein>
<organism evidence="1 2">
    <name type="scientific">Haematococcus lacustris</name>
    <name type="common">Green alga</name>
    <name type="synonym">Haematococcus pluvialis</name>
    <dbReference type="NCBI Taxonomy" id="44745"/>
    <lineage>
        <taxon>Eukaryota</taxon>
        <taxon>Viridiplantae</taxon>
        <taxon>Chlorophyta</taxon>
        <taxon>core chlorophytes</taxon>
        <taxon>Chlorophyceae</taxon>
        <taxon>CS clade</taxon>
        <taxon>Chlamydomonadales</taxon>
        <taxon>Haematococcaceae</taxon>
        <taxon>Haematococcus</taxon>
    </lineage>
</organism>
<evidence type="ECO:0000313" key="2">
    <source>
        <dbReference type="Proteomes" id="UP000485058"/>
    </source>
</evidence>
<keyword evidence="2" id="KW-1185">Reference proteome</keyword>
<sequence>MFAIELPSGGCASIAGSDIAGVPSKVTRVLKKQKQRNASGSAAS</sequence>
<dbReference type="Proteomes" id="UP000485058">
    <property type="component" value="Unassembled WGS sequence"/>
</dbReference>
<reference evidence="1 2" key="1">
    <citation type="submission" date="2020-02" db="EMBL/GenBank/DDBJ databases">
        <title>Draft genome sequence of Haematococcus lacustris strain NIES-144.</title>
        <authorList>
            <person name="Morimoto D."/>
            <person name="Nakagawa S."/>
            <person name="Yoshida T."/>
            <person name="Sawayama S."/>
        </authorList>
    </citation>
    <scope>NUCLEOTIDE SEQUENCE [LARGE SCALE GENOMIC DNA]</scope>
    <source>
        <strain evidence="1 2">NIES-144</strain>
    </source>
</reference>
<gene>
    <name evidence="1" type="ORF">HaLaN_32313</name>
</gene>
<accession>A0A6A0AM40</accession>
<dbReference type="EMBL" id="BLLF01007553">
    <property type="protein sequence ID" value="GFH33004.1"/>
    <property type="molecule type" value="Genomic_DNA"/>
</dbReference>
<name>A0A6A0AM40_HAELA</name>
<dbReference type="AlphaFoldDB" id="A0A6A0AM40"/>